<evidence type="ECO:0000256" key="2">
    <source>
        <dbReference type="ARBA" id="ARBA00022679"/>
    </source>
</evidence>
<dbReference type="GO" id="GO:0009032">
    <property type="term" value="F:thymidine phosphorylase activity"/>
    <property type="evidence" value="ECO:0007669"/>
    <property type="project" value="UniProtKB-EC"/>
</dbReference>
<sequence>MAIIGQTSSLAPADKRFYATRDITRDGGLDSADHRLYSGEKAGLKAWMRW</sequence>
<dbReference type="AlphaFoldDB" id="A0A4U9D8H5"/>
<protein>
    <submittedName>
        <fullName evidence="3">Thymidine phosphorylase</fullName>
        <ecNumber evidence="3">2.4.2.4</ecNumber>
    </submittedName>
</protein>
<name>A0A4U9D8H5_RAOTE</name>
<accession>A0A4U9D8H5</accession>
<keyword evidence="2 3" id="KW-0808">Transferase</keyword>
<evidence type="ECO:0000313" key="4">
    <source>
        <dbReference type="Proteomes" id="UP000339249"/>
    </source>
</evidence>
<organism evidence="3 4">
    <name type="scientific">Raoultella terrigena</name>
    <name type="common">Klebsiella terrigena</name>
    <dbReference type="NCBI Taxonomy" id="577"/>
    <lineage>
        <taxon>Bacteria</taxon>
        <taxon>Pseudomonadati</taxon>
        <taxon>Pseudomonadota</taxon>
        <taxon>Gammaproteobacteria</taxon>
        <taxon>Enterobacterales</taxon>
        <taxon>Enterobacteriaceae</taxon>
        <taxon>Klebsiella/Raoultella group</taxon>
        <taxon>Raoultella</taxon>
    </lineage>
</organism>
<evidence type="ECO:0000313" key="3">
    <source>
        <dbReference type="EMBL" id="VTN13826.1"/>
    </source>
</evidence>
<dbReference type="Gene3D" id="3.40.1030.10">
    <property type="entry name" value="Nucleoside phosphorylase/phosphoribosyltransferase catalytic domain"/>
    <property type="match status" value="1"/>
</dbReference>
<dbReference type="EC" id="2.4.2.4" evidence="3"/>
<proteinExistence type="predicted"/>
<dbReference type="EMBL" id="CABDVU010000001">
    <property type="protein sequence ID" value="VTN13826.1"/>
    <property type="molecule type" value="Genomic_DNA"/>
</dbReference>
<gene>
    <name evidence="3" type="primary">deoA_2</name>
    <name evidence="3" type="ORF">NCTC9185_05871</name>
</gene>
<keyword evidence="1 3" id="KW-0328">Glycosyltransferase</keyword>
<evidence type="ECO:0000256" key="1">
    <source>
        <dbReference type="ARBA" id="ARBA00022676"/>
    </source>
</evidence>
<dbReference type="InterPro" id="IPR035902">
    <property type="entry name" value="Nuc_phospho_transferase"/>
</dbReference>
<dbReference type="Proteomes" id="UP000339249">
    <property type="component" value="Unassembled WGS sequence"/>
</dbReference>
<reference evidence="3 4" key="1">
    <citation type="submission" date="2019-04" db="EMBL/GenBank/DDBJ databases">
        <authorList>
            <consortium name="Pathogen Informatics"/>
        </authorList>
    </citation>
    <scope>NUCLEOTIDE SEQUENCE [LARGE SCALE GENOMIC DNA]</scope>
    <source>
        <strain evidence="3 4">NCTC9185</strain>
    </source>
</reference>